<dbReference type="NCBIfam" id="TIGR00369">
    <property type="entry name" value="unchar_dom_1"/>
    <property type="match status" value="1"/>
</dbReference>
<comment type="catalytic activity">
    <reaction evidence="7">
        <text>a medium-chain fatty acyl-CoA + H2O = a medium-chain fatty acid + CoA + H(+)</text>
        <dbReference type="Rhea" id="RHEA:68184"/>
        <dbReference type="ChEBI" id="CHEBI:15377"/>
        <dbReference type="ChEBI" id="CHEBI:15378"/>
        <dbReference type="ChEBI" id="CHEBI:57287"/>
        <dbReference type="ChEBI" id="CHEBI:59558"/>
        <dbReference type="ChEBI" id="CHEBI:90546"/>
    </reaction>
</comment>
<keyword evidence="1" id="KW-0378">Hydrolase</keyword>
<dbReference type="SUPFAM" id="SSF54637">
    <property type="entry name" value="Thioesterase/thiol ester dehydrase-isomerase"/>
    <property type="match status" value="1"/>
</dbReference>
<evidence type="ECO:0000256" key="1">
    <source>
        <dbReference type="ARBA" id="ARBA00022801"/>
    </source>
</evidence>
<dbReference type="PANTHER" id="PTHR43240:SF20">
    <property type="entry name" value="MEDIUM_LONG-CHAIN ACYL-COA THIOESTERASE YIGI"/>
    <property type="match status" value="1"/>
</dbReference>
<organism evidence="9 10">
    <name type="scientific">Desulfatitalea alkaliphila</name>
    <dbReference type="NCBI Taxonomy" id="2929485"/>
    <lineage>
        <taxon>Bacteria</taxon>
        <taxon>Pseudomonadati</taxon>
        <taxon>Thermodesulfobacteriota</taxon>
        <taxon>Desulfobacteria</taxon>
        <taxon>Desulfobacterales</taxon>
        <taxon>Desulfosarcinaceae</taxon>
        <taxon>Desulfatitalea</taxon>
    </lineage>
</organism>
<comment type="caution">
    <text evidence="9">The sequence shown here is derived from an EMBL/GenBank/DDBJ whole genome shotgun (WGS) entry which is preliminary data.</text>
</comment>
<evidence type="ECO:0000256" key="4">
    <source>
        <dbReference type="ARBA" id="ARBA00038381"/>
    </source>
</evidence>
<dbReference type="EC" id="3.1.2.20" evidence="5"/>
<dbReference type="Pfam" id="PF03061">
    <property type="entry name" value="4HBT"/>
    <property type="match status" value="1"/>
</dbReference>
<keyword evidence="10" id="KW-1185">Reference proteome</keyword>
<accession>A0AA41R0M3</accession>
<dbReference type="AlphaFoldDB" id="A0AA41R0M3"/>
<comment type="catalytic activity">
    <reaction evidence="3">
        <text>a long-chain fatty acyl-CoA + H2O = a long-chain fatty acid + CoA + H(+)</text>
        <dbReference type="Rhea" id="RHEA:67680"/>
        <dbReference type="ChEBI" id="CHEBI:15377"/>
        <dbReference type="ChEBI" id="CHEBI:15378"/>
        <dbReference type="ChEBI" id="CHEBI:57287"/>
        <dbReference type="ChEBI" id="CHEBI:57560"/>
        <dbReference type="ChEBI" id="CHEBI:83139"/>
    </reaction>
</comment>
<dbReference type="InterPro" id="IPR006683">
    <property type="entry name" value="Thioestr_dom"/>
</dbReference>
<reference evidence="9" key="1">
    <citation type="submission" date="2022-04" db="EMBL/GenBank/DDBJ databases">
        <title>Desulfatitalea alkaliphila sp. nov., a novel anaerobic sulfate-reducing bacterium isolated from terrestrial mud volcano, Taman Peninsula, Russia.</title>
        <authorList>
            <person name="Khomyakova M.A."/>
            <person name="Merkel A.Y."/>
            <person name="Slobodkin A.I."/>
        </authorList>
    </citation>
    <scope>NUCLEOTIDE SEQUENCE</scope>
    <source>
        <strain evidence="9">M08but</strain>
    </source>
</reference>
<dbReference type="Gene3D" id="3.10.129.10">
    <property type="entry name" value="Hotdog Thioesterase"/>
    <property type="match status" value="1"/>
</dbReference>
<comment type="catalytic activity">
    <reaction evidence="2">
        <text>a fatty acyl-CoA + H2O = a fatty acid + CoA + H(+)</text>
        <dbReference type="Rhea" id="RHEA:16781"/>
        <dbReference type="ChEBI" id="CHEBI:15377"/>
        <dbReference type="ChEBI" id="CHEBI:15378"/>
        <dbReference type="ChEBI" id="CHEBI:28868"/>
        <dbReference type="ChEBI" id="CHEBI:57287"/>
        <dbReference type="ChEBI" id="CHEBI:77636"/>
        <dbReference type="EC" id="3.1.2.20"/>
    </reaction>
</comment>
<evidence type="ECO:0000256" key="2">
    <source>
        <dbReference type="ARBA" id="ARBA00035880"/>
    </source>
</evidence>
<dbReference type="RefSeq" id="WP_246902099.1">
    <property type="nucleotide sequence ID" value="NZ_JALJRB010000001.1"/>
</dbReference>
<dbReference type="GO" id="GO:0047617">
    <property type="term" value="F:fatty acyl-CoA hydrolase activity"/>
    <property type="evidence" value="ECO:0007669"/>
    <property type="project" value="UniProtKB-EC"/>
</dbReference>
<dbReference type="InterPro" id="IPR029069">
    <property type="entry name" value="HotDog_dom_sf"/>
</dbReference>
<dbReference type="EMBL" id="JALJRB010000001">
    <property type="protein sequence ID" value="MCJ8499045.1"/>
    <property type="molecule type" value="Genomic_DNA"/>
</dbReference>
<sequence length="150" mass="16704">MQRNDDFQPRDPEFGERVRASFNRQPFMHHIGARITDVSPGRCTIHLPYRAELTQQHGYMHAGIMGTMADNAGGYAALSLMPPGKEVLTVEYKINLLQPGQGEAIVSRGRVLKAGRTLTICRSDVFNIVQGEEILCATAQFTMMAVAERR</sequence>
<dbReference type="Proteomes" id="UP001165427">
    <property type="component" value="Unassembled WGS sequence"/>
</dbReference>
<gene>
    <name evidence="9" type="ORF">MRX98_00550</name>
</gene>
<evidence type="ECO:0000256" key="6">
    <source>
        <dbReference type="ARBA" id="ARBA00040062"/>
    </source>
</evidence>
<evidence type="ECO:0000256" key="3">
    <source>
        <dbReference type="ARBA" id="ARBA00036002"/>
    </source>
</evidence>
<dbReference type="InterPro" id="IPR003736">
    <property type="entry name" value="PAAI_dom"/>
</dbReference>
<dbReference type="CDD" id="cd03443">
    <property type="entry name" value="PaaI_thioesterase"/>
    <property type="match status" value="1"/>
</dbReference>
<evidence type="ECO:0000313" key="10">
    <source>
        <dbReference type="Proteomes" id="UP001165427"/>
    </source>
</evidence>
<feature type="domain" description="Thioesterase" evidence="8">
    <location>
        <begin position="57"/>
        <end position="128"/>
    </location>
</feature>
<dbReference type="PANTHER" id="PTHR43240">
    <property type="entry name" value="1,4-DIHYDROXY-2-NAPHTHOYL-COA THIOESTERASE 1"/>
    <property type="match status" value="1"/>
</dbReference>
<protein>
    <recommendedName>
        <fullName evidence="6">Medium/long-chain acyl-CoA thioesterase YigI</fullName>
        <ecNumber evidence="5">3.1.2.20</ecNumber>
    </recommendedName>
</protein>
<name>A0AA41R0M3_9BACT</name>
<evidence type="ECO:0000259" key="8">
    <source>
        <dbReference type="Pfam" id="PF03061"/>
    </source>
</evidence>
<proteinExistence type="inferred from homology"/>
<comment type="similarity">
    <text evidence="4">Belongs to the YigI thioesterase family.</text>
</comment>
<evidence type="ECO:0000256" key="5">
    <source>
        <dbReference type="ARBA" id="ARBA00038894"/>
    </source>
</evidence>
<evidence type="ECO:0000313" key="9">
    <source>
        <dbReference type="EMBL" id="MCJ8499045.1"/>
    </source>
</evidence>
<evidence type="ECO:0000256" key="7">
    <source>
        <dbReference type="ARBA" id="ARBA00048062"/>
    </source>
</evidence>